<dbReference type="Gene3D" id="3.40.50.2000">
    <property type="entry name" value="Glycogen Phosphorylase B"/>
    <property type="match status" value="1"/>
</dbReference>
<organism evidence="1 2">
    <name type="scientific">Oricola cellulosilytica</name>
    <dbReference type="NCBI Taxonomy" id="1429082"/>
    <lineage>
        <taxon>Bacteria</taxon>
        <taxon>Pseudomonadati</taxon>
        <taxon>Pseudomonadota</taxon>
        <taxon>Alphaproteobacteria</taxon>
        <taxon>Hyphomicrobiales</taxon>
        <taxon>Ahrensiaceae</taxon>
        <taxon>Oricola</taxon>
    </lineage>
</organism>
<dbReference type="SUPFAM" id="SSF53756">
    <property type="entry name" value="UDP-Glycosyltransferase/glycogen phosphorylase"/>
    <property type="match status" value="1"/>
</dbReference>
<proteinExistence type="predicted"/>
<keyword evidence="1" id="KW-0808">Transferase</keyword>
<dbReference type="AlphaFoldDB" id="A0A4R0PMN5"/>
<name>A0A4R0PMN5_9HYPH</name>
<dbReference type="OrthoDB" id="8432722at2"/>
<protein>
    <submittedName>
        <fullName evidence="1">Glycosyltransferase</fullName>
    </submittedName>
</protein>
<evidence type="ECO:0000313" key="2">
    <source>
        <dbReference type="Proteomes" id="UP000291301"/>
    </source>
</evidence>
<dbReference type="RefSeq" id="WP_131565551.1">
    <property type="nucleotide sequence ID" value="NZ_JAINFK010000001.1"/>
</dbReference>
<dbReference type="Proteomes" id="UP000291301">
    <property type="component" value="Unassembled WGS sequence"/>
</dbReference>
<accession>A0A4R0PMN5</accession>
<keyword evidence="2" id="KW-1185">Reference proteome</keyword>
<comment type="caution">
    <text evidence="1">The sequence shown here is derived from an EMBL/GenBank/DDBJ whole genome shotgun (WGS) entry which is preliminary data.</text>
</comment>
<dbReference type="GO" id="GO:0016740">
    <property type="term" value="F:transferase activity"/>
    <property type="evidence" value="ECO:0007669"/>
    <property type="project" value="UniProtKB-KW"/>
</dbReference>
<dbReference type="Pfam" id="PF13692">
    <property type="entry name" value="Glyco_trans_1_4"/>
    <property type="match status" value="1"/>
</dbReference>
<evidence type="ECO:0000313" key="1">
    <source>
        <dbReference type="EMBL" id="TCD16569.1"/>
    </source>
</evidence>
<reference evidence="1 2" key="1">
    <citation type="journal article" date="2015" name="Antonie Van Leeuwenhoek">
        <title>Oricola cellulosilytica gen. nov., sp. nov., a cellulose-degrading bacterium of the family Phyllobacteriaceae isolated from surface seashore water, and emended descriptions of Mesorhizobium loti and Phyllobacterium myrsinacearum.</title>
        <authorList>
            <person name="Hameed A."/>
            <person name="Shahina M."/>
            <person name="Lai W.A."/>
            <person name="Lin S.Y."/>
            <person name="Young L.S."/>
            <person name="Liu Y.C."/>
            <person name="Hsu Y.H."/>
            <person name="Young C.C."/>
        </authorList>
    </citation>
    <scope>NUCLEOTIDE SEQUENCE [LARGE SCALE GENOMIC DNA]</scope>
    <source>
        <strain evidence="1 2">KCTC 52183</strain>
    </source>
</reference>
<dbReference type="EMBL" id="SJST01000001">
    <property type="protein sequence ID" value="TCD16569.1"/>
    <property type="molecule type" value="Genomic_DNA"/>
</dbReference>
<sequence length="390" mass="42128">MHLVLVSSLIPSGPPESGFEIANQAIIEGLRRVGVKVTLLGFKWPDASLSYPENSVCLGEVDVKTDTSSLPQKLRWLGKAVAGGLTFSSAKLRIVSQDKLREAIASIGPFDGFVLNGAPLAGAFEEILTSRPFIFVAHNVEHVSAAQNAGEAASPVERLLFRREASVLKALERRLCDKAQFVLTLADDDIAPLGLSDSARVRSVPLTTPAAPNAGKPRTPAFDTGMIGTWTWAPNRIGLEWFLQNVVPRLHPDLSIAIAGKLPSGFPQRDPRVRFLGRVDDAKEFMRQCRVISLASRAGTGIQLKTIETLELGLPAVATPSSLRGIAEKPDNLLQADDAAGFAEQLQSHVVGQRTGTVKDVDGRVFRATQQERMDEVLRFALGFVIKSSL</sequence>
<gene>
    <name evidence="1" type="ORF">E0D97_03890</name>
</gene>